<organism evidence="7 8">
    <name type="scientific">Coniochaeta pulveracea</name>
    <dbReference type="NCBI Taxonomy" id="177199"/>
    <lineage>
        <taxon>Eukaryota</taxon>
        <taxon>Fungi</taxon>
        <taxon>Dikarya</taxon>
        <taxon>Ascomycota</taxon>
        <taxon>Pezizomycotina</taxon>
        <taxon>Sordariomycetes</taxon>
        <taxon>Sordariomycetidae</taxon>
        <taxon>Coniochaetales</taxon>
        <taxon>Coniochaetaceae</taxon>
        <taxon>Coniochaeta</taxon>
    </lineage>
</organism>
<evidence type="ECO:0000259" key="6">
    <source>
        <dbReference type="Pfam" id="PF08244"/>
    </source>
</evidence>
<dbReference type="Pfam" id="PF08244">
    <property type="entry name" value="Glyco_hydro_32C"/>
    <property type="match status" value="1"/>
</dbReference>
<dbReference type="Gene3D" id="2.115.10.20">
    <property type="entry name" value="Glycosyl hydrolase domain, family 43"/>
    <property type="match status" value="1"/>
</dbReference>
<keyword evidence="3 4" id="KW-0326">Glycosidase</keyword>
<dbReference type="STRING" id="177199.A0A420YKS2"/>
<dbReference type="Pfam" id="PF00251">
    <property type="entry name" value="Glyco_hydro_32N"/>
    <property type="match status" value="1"/>
</dbReference>
<dbReference type="GO" id="GO:0000324">
    <property type="term" value="C:fungal-type vacuole"/>
    <property type="evidence" value="ECO:0007669"/>
    <property type="project" value="TreeGrafter"/>
</dbReference>
<dbReference type="SUPFAM" id="SSF49899">
    <property type="entry name" value="Concanavalin A-like lectins/glucanases"/>
    <property type="match status" value="1"/>
</dbReference>
<dbReference type="SUPFAM" id="SSF75005">
    <property type="entry name" value="Arabinanase/levansucrase/invertase"/>
    <property type="match status" value="1"/>
</dbReference>
<dbReference type="EMBL" id="QVQW01000004">
    <property type="protein sequence ID" value="RKU48493.1"/>
    <property type="molecule type" value="Genomic_DNA"/>
</dbReference>
<evidence type="ECO:0000256" key="4">
    <source>
        <dbReference type="RuleBase" id="RU362110"/>
    </source>
</evidence>
<evidence type="ECO:0008006" key="9">
    <source>
        <dbReference type="Google" id="ProtNLM"/>
    </source>
</evidence>
<reference evidence="7 8" key="1">
    <citation type="submission" date="2018-08" db="EMBL/GenBank/DDBJ databases">
        <title>Draft genome of the lignicolous fungus Coniochaeta pulveracea.</title>
        <authorList>
            <person name="Borstlap C.J."/>
            <person name="De Witt R.N."/>
            <person name="Botha A."/>
            <person name="Volschenk H."/>
        </authorList>
    </citation>
    <scope>NUCLEOTIDE SEQUENCE [LARGE SCALE GENOMIC DNA]</scope>
    <source>
        <strain evidence="7 8">CAB683</strain>
    </source>
</reference>
<dbReference type="GO" id="GO:0004575">
    <property type="term" value="F:sucrose alpha-glucosidase activity"/>
    <property type="evidence" value="ECO:0007669"/>
    <property type="project" value="TreeGrafter"/>
</dbReference>
<dbReference type="InterPro" id="IPR013148">
    <property type="entry name" value="Glyco_hydro_32_N"/>
</dbReference>
<keyword evidence="2 4" id="KW-0378">Hydrolase</keyword>
<accession>A0A420YKS2</accession>
<evidence type="ECO:0000256" key="2">
    <source>
        <dbReference type="ARBA" id="ARBA00022801"/>
    </source>
</evidence>
<dbReference type="InterPro" id="IPR001362">
    <property type="entry name" value="Glyco_hydro_32"/>
</dbReference>
<dbReference type="AlphaFoldDB" id="A0A420YKS2"/>
<keyword evidence="8" id="KW-1185">Reference proteome</keyword>
<evidence type="ECO:0000313" key="8">
    <source>
        <dbReference type="Proteomes" id="UP000275385"/>
    </source>
</evidence>
<sequence length="493" mass="54263">MNDPNGLFYSPTQRLYHLYYQYNPSALVAGNQHWGHATSPDLYHWTNHPIALSPPAPSTYVFSGSAVVDVDNTSGFFDRGHKDGVVAIFTLAEYNPDGTAGPQTQNIAYSKDGGYTFTYWDEGNPVIAGEGGGSSQFRDPKVLWHEPTSSWVAAIAYAQDFVVGIWTSPDLKRWTWASNFTRHGLLGAQWECPNLVRLPVRPGVLPDDDGEDAYVLAISLQPGAPLGGSATQYFPGRFNGTHFEPIDEVTRLTDFGKDNYAAQYFYGLEGEDEALNIGWASNWQYAQDVPTDTEGWRSAMTLPRRSYLANATRMGLVMVDELVDPAPVLDTVLMREEWEGNRSVTVDYAGVESNALYIDVNVTGLDAGKISSSSILRMSFSSLASGETLRAGFYFGGDQPFFVDRGLVRGYDNVFLTDKLSVADVWNTTSGTWRFQGVIDRSIYEVFLEGGVHAGTVLFYPTEPLTVLSLSSSDLPRGTNVSVAVWGLKSTWS</sequence>
<dbReference type="CDD" id="cd18622">
    <property type="entry name" value="GH32_Inu-like"/>
    <property type="match status" value="1"/>
</dbReference>
<dbReference type="InterPro" id="IPR013189">
    <property type="entry name" value="Glyco_hydro_32_C"/>
</dbReference>
<comment type="caution">
    <text evidence="7">The sequence shown here is derived from an EMBL/GenBank/DDBJ whole genome shotgun (WGS) entry which is preliminary data.</text>
</comment>
<dbReference type="SMART" id="SM00640">
    <property type="entry name" value="Glyco_32"/>
    <property type="match status" value="1"/>
</dbReference>
<dbReference type="InterPro" id="IPR023296">
    <property type="entry name" value="Glyco_hydro_beta-prop_sf"/>
</dbReference>
<gene>
    <name evidence="7" type="ORF">DL546_005365</name>
</gene>
<comment type="similarity">
    <text evidence="1 4">Belongs to the glycosyl hydrolase 32 family.</text>
</comment>
<dbReference type="PANTHER" id="PTHR42800">
    <property type="entry name" value="EXOINULINASE INUD (AFU_ORTHOLOGUE AFUA_5G00480)"/>
    <property type="match status" value="1"/>
</dbReference>
<evidence type="ECO:0000256" key="1">
    <source>
        <dbReference type="ARBA" id="ARBA00009902"/>
    </source>
</evidence>
<dbReference type="GO" id="GO:0005987">
    <property type="term" value="P:sucrose catabolic process"/>
    <property type="evidence" value="ECO:0007669"/>
    <property type="project" value="TreeGrafter"/>
</dbReference>
<dbReference type="Proteomes" id="UP000275385">
    <property type="component" value="Unassembled WGS sequence"/>
</dbReference>
<dbReference type="InterPro" id="IPR013320">
    <property type="entry name" value="ConA-like_dom_sf"/>
</dbReference>
<evidence type="ECO:0000259" key="5">
    <source>
        <dbReference type="Pfam" id="PF00251"/>
    </source>
</evidence>
<evidence type="ECO:0000313" key="7">
    <source>
        <dbReference type="EMBL" id="RKU48493.1"/>
    </source>
</evidence>
<protein>
    <recommendedName>
        <fullName evidence="9">Glycosyl hydrolase family 32 N-terminal domain-containing protein</fullName>
    </recommendedName>
</protein>
<dbReference type="OrthoDB" id="202537at2759"/>
<evidence type="ECO:0000256" key="3">
    <source>
        <dbReference type="ARBA" id="ARBA00023295"/>
    </source>
</evidence>
<name>A0A420YKS2_9PEZI</name>
<dbReference type="Gene3D" id="2.60.120.560">
    <property type="entry name" value="Exo-inulinase, domain 1"/>
    <property type="match status" value="1"/>
</dbReference>
<feature type="domain" description="Glycosyl hydrolase family 32 C-terminal" evidence="6">
    <location>
        <begin position="371"/>
        <end position="486"/>
    </location>
</feature>
<feature type="domain" description="Glycosyl hydrolase family 32 N-terminal" evidence="5">
    <location>
        <begin position="1"/>
        <end position="310"/>
    </location>
</feature>
<dbReference type="PANTHER" id="PTHR42800:SF2">
    <property type="entry name" value="INVERTASE-RELATED"/>
    <property type="match status" value="1"/>
</dbReference>
<proteinExistence type="inferred from homology"/>